<comment type="caution">
    <text evidence="1">The sequence shown here is derived from an EMBL/GenBank/DDBJ whole genome shotgun (WGS) entry which is preliminary data.</text>
</comment>
<dbReference type="AlphaFoldDB" id="T1BID8"/>
<organism evidence="1">
    <name type="scientific">mine drainage metagenome</name>
    <dbReference type="NCBI Taxonomy" id="410659"/>
    <lineage>
        <taxon>unclassified sequences</taxon>
        <taxon>metagenomes</taxon>
        <taxon>ecological metagenomes</taxon>
    </lineage>
</organism>
<reference evidence="1" key="2">
    <citation type="journal article" date="2014" name="ISME J.">
        <title>Microbial stratification in low pH oxic and suboxic macroscopic growths along an acid mine drainage.</title>
        <authorList>
            <person name="Mendez-Garcia C."/>
            <person name="Mesa V."/>
            <person name="Sprenger R.R."/>
            <person name="Richter M."/>
            <person name="Diez M.S."/>
            <person name="Solano J."/>
            <person name="Bargiela R."/>
            <person name="Golyshina O.V."/>
            <person name="Manteca A."/>
            <person name="Ramos J.L."/>
            <person name="Gallego J.R."/>
            <person name="Llorente I."/>
            <person name="Martins Dos Santos V.A."/>
            <person name="Jensen O.N."/>
            <person name="Pelaez A.I."/>
            <person name="Sanchez J."/>
            <person name="Ferrer M."/>
        </authorList>
    </citation>
    <scope>NUCLEOTIDE SEQUENCE</scope>
</reference>
<evidence type="ECO:0000313" key="1">
    <source>
        <dbReference type="EMBL" id="EQD69417.1"/>
    </source>
</evidence>
<gene>
    <name evidence="1" type="ORF">B1A_06920</name>
</gene>
<accession>T1BID8</accession>
<dbReference type="EMBL" id="AUZX01005002">
    <property type="protein sequence ID" value="EQD69417.1"/>
    <property type="molecule type" value="Genomic_DNA"/>
</dbReference>
<dbReference type="Gene3D" id="2.40.50.100">
    <property type="match status" value="1"/>
</dbReference>
<dbReference type="Gene3D" id="1.10.287.470">
    <property type="entry name" value="Helix hairpin bin"/>
    <property type="match status" value="1"/>
</dbReference>
<sequence length="122" mass="12920">EVKTGVVLARVDDRLYRQQVQMDLAALGVAQEQVAVNQSSLAAARKTVTSDRLDLAEKQRDLARDASLTKPGFVSRQTYDLAVTAAGQSAAVLARDEALVKVAANNVSLAEASLKAAQARIA</sequence>
<feature type="non-terminal residue" evidence="1">
    <location>
        <position position="1"/>
    </location>
</feature>
<proteinExistence type="predicted"/>
<feature type="non-terminal residue" evidence="1">
    <location>
        <position position="122"/>
    </location>
</feature>
<protein>
    <submittedName>
        <fullName evidence="1">Secretion protein HlyD family protein</fullName>
    </submittedName>
</protein>
<name>T1BID8_9ZZZZ</name>
<reference evidence="1" key="1">
    <citation type="submission" date="2013-08" db="EMBL/GenBank/DDBJ databases">
        <authorList>
            <person name="Mendez C."/>
            <person name="Richter M."/>
            <person name="Ferrer M."/>
            <person name="Sanchez J."/>
        </authorList>
    </citation>
    <scope>NUCLEOTIDE SEQUENCE</scope>
</reference>